<dbReference type="InterPro" id="IPR055128">
    <property type="entry name" value="HypF_C_2"/>
</dbReference>
<dbReference type="GO" id="GO:0016743">
    <property type="term" value="F:carboxyl- or carbamoyltransferase activity"/>
    <property type="evidence" value="ECO:0007669"/>
    <property type="project" value="TreeGrafter"/>
</dbReference>
<organism evidence="2">
    <name type="scientific">mine drainage metagenome</name>
    <dbReference type="NCBI Taxonomy" id="410659"/>
    <lineage>
        <taxon>unclassified sequences</taxon>
        <taxon>metagenomes</taxon>
        <taxon>ecological metagenomes</taxon>
    </lineage>
</organism>
<dbReference type="InterPro" id="IPR051060">
    <property type="entry name" value="Carbamoyltrans_HypF-like"/>
</dbReference>
<dbReference type="EMBL" id="MLJW01007908">
    <property type="protein sequence ID" value="OIQ64695.1"/>
    <property type="molecule type" value="Genomic_DNA"/>
</dbReference>
<feature type="domain" description="Carbamoyltransferase Kae1-like" evidence="1">
    <location>
        <begin position="1"/>
        <end position="151"/>
    </location>
</feature>
<dbReference type="Gene3D" id="3.30.420.40">
    <property type="match status" value="1"/>
</dbReference>
<keyword evidence="2" id="KW-0808">Transferase</keyword>
<reference evidence="2" key="1">
    <citation type="submission" date="2016-10" db="EMBL/GenBank/DDBJ databases">
        <title>Sequence of Gallionella enrichment culture.</title>
        <authorList>
            <person name="Poehlein A."/>
            <person name="Muehling M."/>
            <person name="Daniel R."/>
        </authorList>
    </citation>
    <scope>NUCLEOTIDE SEQUENCE</scope>
</reference>
<name>A0A1J5PA51_9ZZZZ</name>
<dbReference type="PANTHER" id="PTHR42959">
    <property type="entry name" value="CARBAMOYLTRANSFERASE"/>
    <property type="match status" value="1"/>
</dbReference>
<dbReference type="GO" id="GO:0051604">
    <property type="term" value="P:protein maturation"/>
    <property type="evidence" value="ECO:0007669"/>
    <property type="project" value="TreeGrafter"/>
</dbReference>
<dbReference type="AlphaFoldDB" id="A0A1J5PA51"/>
<accession>A0A1J5PA51</accession>
<proteinExistence type="predicted"/>
<evidence type="ECO:0000259" key="1">
    <source>
        <dbReference type="Pfam" id="PF22521"/>
    </source>
</evidence>
<comment type="caution">
    <text evidence="2">The sequence shown here is derived from an EMBL/GenBank/DDBJ whole genome shotgun (WGS) entry which is preliminary data.</text>
</comment>
<protein>
    <submittedName>
        <fullName evidence="2">Carbamoyltransferase HypF</fullName>
        <ecNumber evidence="2">2.1.3.-</ecNumber>
    </submittedName>
</protein>
<dbReference type="PANTHER" id="PTHR42959:SF1">
    <property type="entry name" value="CARBAMOYLTRANSFERASE HYPF"/>
    <property type="match status" value="1"/>
</dbReference>
<evidence type="ECO:0000313" key="2">
    <source>
        <dbReference type="EMBL" id="OIQ64695.1"/>
    </source>
</evidence>
<sequence>MNCPRTSSLGRLFDAVSAPAGIHTARGFEGQAAMELEFAAERAVPEGTYPWAFQGGAVQVADPSPLVEALLHDVAIGTAPEMVAHRFHTALADLALAWARHAGLHEVVLSGGCFQNALLTGLVIEHLAAAGFRAHRHRAFPPNDGCIAFGQAAVAALQAHRG</sequence>
<gene>
    <name evidence="2" type="primary">hypF_8</name>
    <name evidence="2" type="ORF">GALL_537530</name>
</gene>
<dbReference type="EC" id="2.1.3.-" evidence="2"/>
<dbReference type="GO" id="GO:0008270">
    <property type="term" value="F:zinc ion binding"/>
    <property type="evidence" value="ECO:0007669"/>
    <property type="project" value="TreeGrafter"/>
</dbReference>
<dbReference type="Pfam" id="PF22521">
    <property type="entry name" value="HypF_C_2"/>
    <property type="match status" value="1"/>
</dbReference>